<keyword evidence="2" id="KW-1185">Reference proteome</keyword>
<reference evidence="1" key="1">
    <citation type="submission" date="2017-07" db="EMBL/GenBank/DDBJ databases">
        <title>Taro Niue Genome Assembly and Annotation.</title>
        <authorList>
            <person name="Atibalentja N."/>
            <person name="Keating K."/>
            <person name="Fields C.J."/>
        </authorList>
    </citation>
    <scope>NUCLEOTIDE SEQUENCE</scope>
    <source>
        <strain evidence="1">Niue_2</strain>
        <tissue evidence="1">Leaf</tissue>
    </source>
</reference>
<comment type="caution">
    <text evidence="1">The sequence shown here is derived from an EMBL/GenBank/DDBJ whole genome shotgun (WGS) entry which is preliminary data.</text>
</comment>
<gene>
    <name evidence="1" type="ORF">Taro_002877</name>
</gene>
<evidence type="ECO:0000313" key="2">
    <source>
        <dbReference type="Proteomes" id="UP000652761"/>
    </source>
</evidence>
<dbReference type="Pfam" id="PF04720">
    <property type="entry name" value="PDDEXK_6"/>
    <property type="match status" value="1"/>
</dbReference>
<dbReference type="Proteomes" id="UP000652761">
    <property type="component" value="Unassembled WGS sequence"/>
</dbReference>
<dbReference type="EMBL" id="NMUH01000072">
    <property type="protein sequence ID" value="MQL70595.1"/>
    <property type="molecule type" value="Genomic_DNA"/>
</dbReference>
<organism evidence="1 2">
    <name type="scientific">Colocasia esculenta</name>
    <name type="common">Wild taro</name>
    <name type="synonym">Arum esculentum</name>
    <dbReference type="NCBI Taxonomy" id="4460"/>
    <lineage>
        <taxon>Eukaryota</taxon>
        <taxon>Viridiplantae</taxon>
        <taxon>Streptophyta</taxon>
        <taxon>Embryophyta</taxon>
        <taxon>Tracheophyta</taxon>
        <taxon>Spermatophyta</taxon>
        <taxon>Magnoliopsida</taxon>
        <taxon>Liliopsida</taxon>
        <taxon>Araceae</taxon>
        <taxon>Aroideae</taxon>
        <taxon>Colocasieae</taxon>
        <taxon>Colocasia</taxon>
    </lineage>
</organism>
<name>A0A843THV0_COLES</name>
<dbReference type="InterPro" id="IPR006502">
    <property type="entry name" value="PDDEXK-like"/>
</dbReference>
<accession>A0A843THV0</accession>
<dbReference type="PANTHER" id="PTHR31579:SF84">
    <property type="entry name" value="F21O3.6 PROTEIN"/>
    <property type="match status" value="1"/>
</dbReference>
<dbReference type="PANTHER" id="PTHR31579">
    <property type="entry name" value="OS03G0796600 PROTEIN"/>
    <property type="match status" value="1"/>
</dbReference>
<protein>
    <submittedName>
        <fullName evidence="1">Uncharacterized protein</fullName>
    </submittedName>
</protein>
<proteinExistence type="predicted"/>
<sequence>MDVVVSSPSEEPTSTPHLHVHQQWQQRRYIVDVNFAGQLEIVRPMEEYERVAAELLRVLVGRPEDLRRLLADVANRPLRSREMHVPFNGYFRCGACSASRTMALLWVQLANRKPRDASTRGHHKMKCKKLNP</sequence>
<evidence type="ECO:0000313" key="1">
    <source>
        <dbReference type="EMBL" id="MQL70595.1"/>
    </source>
</evidence>
<dbReference type="AlphaFoldDB" id="A0A843THV0"/>